<dbReference type="RefSeq" id="WP_117776977.1">
    <property type="nucleotide sequence ID" value="NZ_JAWRJJ010000156.1"/>
</dbReference>
<sequence length="394" mass="41670">MENTYIYKQQKKLRCGYTTGTCAAAASMAAAAMLLGEEAVEQVSVETPGGVRFLLSVEEIRRASGWVSCAVRKDGGDDPDVTHGMQICARVGVTPPEPEIPGGWYEYKNGGLTLKIKGGVGIGLVTKAGLSCQVGKHAINPVPRDMIFKHVERVCAGRDFAGTLWIVIFAPEGEARALDTFNGRLGIRGGISILGTTGIVEPMSEAALLATIRLDIRQQAAGGPGTLVLTPGNYGETFVRERLGLDLDRAVKCSNYIGASIDMAVEEGIREVLLVGHAGKLVKVAAGIMNTHSSVADGRMEILAAYGAACGAGPELVEQILESITVDQALEYMEQVPGLGQAVMDRVIRRMDGCLRRRAGTSMKIEAVVFTNARGLLGRTKGADGLIEKIKAGG</sequence>
<evidence type="ECO:0000313" key="7">
    <source>
        <dbReference type="Proteomes" id="UP000283880"/>
    </source>
</evidence>
<dbReference type="InterPro" id="IPR036074">
    <property type="entry name" value="CbiD_sf"/>
</dbReference>
<dbReference type="SUPFAM" id="SSF111342">
    <property type="entry name" value="CbiD-like"/>
    <property type="match status" value="1"/>
</dbReference>
<keyword evidence="4 5" id="KW-0949">S-adenosyl-L-methionine</keyword>
<dbReference type="EMBL" id="QSBM01000001">
    <property type="protein sequence ID" value="RGX32773.1"/>
    <property type="molecule type" value="Genomic_DNA"/>
</dbReference>
<name>A0A413FKI7_9FIRM</name>
<dbReference type="AlphaFoldDB" id="A0A413FKI7"/>
<comment type="similarity">
    <text evidence="5">Belongs to the CbiD family.</text>
</comment>
<evidence type="ECO:0000256" key="2">
    <source>
        <dbReference type="ARBA" id="ARBA00022603"/>
    </source>
</evidence>
<keyword evidence="2 5" id="KW-0489">Methyltransferase</keyword>
<evidence type="ECO:0000256" key="3">
    <source>
        <dbReference type="ARBA" id="ARBA00022679"/>
    </source>
</evidence>
<dbReference type="GO" id="GO:0043780">
    <property type="term" value="F:cobalt-precorrin-5B C1-methyltransferase activity"/>
    <property type="evidence" value="ECO:0007669"/>
    <property type="project" value="RHEA"/>
</dbReference>
<reference evidence="6 7" key="1">
    <citation type="submission" date="2018-08" db="EMBL/GenBank/DDBJ databases">
        <title>A genome reference for cultivated species of the human gut microbiota.</title>
        <authorList>
            <person name="Zou Y."/>
            <person name="Xue W."/>
            <person name="Luo G."/>
        </authorList>
    </citation>
    <scope>NUCLEOTIDE SEQUENCE [LARGE SCALE GENOMIC DNA]</scope>
    <source>
        <strain evidence="6 7">AF04-15</strain>
    </source>
</reference>
<protein>
    <recommendedName>
        <fullName evidence="5">Cobalt-precorrin-5B C(1)-methyltransferase</fullName>
        <ecNumber evidence="5">2.1.1.195</ecNumber>
    </recommendedName>
    <alternativeName>
        <fullName evidence="5">Cobalt-precorrin-6A synthase</fullName>
    </alternativeName>
</protein>
<dbReference type="InterPro" id="IPR002748">
    <property type="entry name" value="CbiD"/>
</dbReference>
<dbReference type="PANTHER" id="PTHR35863">
    <property type="entry name" value="COBALT-PRECORRIN-5B C(1)-METHYLTRANSFERASE"/>
    <property type="match status" value="1"/>
</dbReference>
<dbReference type="Gene3D" id="3.30.2110.10">
    <property type="entry name" value="CbiD-like"/>
    <property type="match status" value="1"/>
</dbReference>
<dbReference type="UniPathway" id="UPA00148">
    <property type="reaction ID" value="UER00227"/>
</dbReference>
<keyword evidence="3 5" id="KW-0808">Transferase</keyword>
<dbReference type="OrthoDB" id="6439987at2"/>
<proteinExistence type="inferred from homology"/>
<dbReference type="Proteomes" id="UP000283880">
    <property type="component" value="Unassembled WGS sequence"/>
</dbReference>
<evidence type="ECO:0000256" key="1">
    <source>
        <dbReference type="ARBA" id="ARBA00022573"/>
    </source>
</evidence>
<dbReference type="PANTHER" id="PTHR35863:SF1">
    <property type="entry name" value="COBALT-PRECORRIN-5B C(1)-METHYLTRANSFERASE"/>
    <property type="match status" value="1"/>
</dbReference>
<dbReference type="EC" id="2.1.1.195" evidence="5"/>
<evidence type="ECO:0000256" key="5">
    <source>
        <dbReference type="HAMAP-Rule" id="MF_00787"/>
    </source>
</evidence>
<evidence type="ECO:0000256" key="4">
    <source>
        <dbReference type="ARBA" id="ARBA00022691"/>
    </source>
</evidence>
<comment type="function">
    <text evidence="5">Catalyzes the methylation of C-1 in cobalt-precorrin-5B to form cobalt-precorrin-6A.</text>
</comment>
<dbReference type="GO" id="GO:0032259">
    <property type="term" value="P:methylation"/>
    <property type="evidence" value="ECO:0007669"/>
    <property type="project" value="UniProtKB-KW"/>
</dbReference>
<accession>A0A413FKI7</accession>
<organism evidence="6 7">
    <name type="scientific">Enterocloster asparagiformis</name>
    <dbReference type="NCBI Taxonomy" id="333367"/>
    <lineage>
        <taxon>Bacteria</taxon>
        <taxon>Bacillati</taxon>
        <taxon>Bacillota</taxon>
        <taxon>Clostridia</taxon>
        <taxon>Lachnospirales</taxon>
        <taxon>Lachnospiraceae</taxon>
        <taxon>Enterocloster</taxon>
    </lineage>
</organism>
<comment type="pathway">
    <text evidence="5">Cofactor biosynthesis; adenosylcobalamin biosynthesis; cob(II)yrinate a,c-diamide from sirohydrochlorin (anaerobic route): step 6/10.</text>
</comment>
<dbReference type="HAMAP" id="MF_00787">
    <property type="entry name" value="CbiD"/>
    <property type="match status" value="1"/>
</dbReference>
<dbReference type="PIRSF" id="PIRSF026782">
    <property type="entry name" value="CbiD"/>
    <property type="match status" value="1"/>
</dbReference>
<keyword evidence="1 5" id="KW-0169">Cobalamin biosynthesis</keyword>
<gene>
    <name evidence="5 6" type="primary">cbiD</name>
    <name evidence="6" type="ORF">DWV29_00715</name>
</gene>
<comment type="caution">
    <text evidence="6">The sequence shown here is derived from an EMBL/GenBank/DDBJ whole genome shotgun (WGS) entry which is preliminary data.</text>
</comment>
<dbReference type="GO" id="GO:0019251">
    <property type="term" value="P:anaerobic cobalamin biosynthetic process"/>
    <property type="evidence" value="ECO:0007669"/>
    <property type="project" value="UniProtKB-UniRule"/>
</dbReference>
<comment type="catalytic activity">
    <reaction evidence="5">
        <text>Co-precorrin-5B + S-adenosyl-L-methionine = Co-precorrin-6A + S-adenosyl-L-homocysteine</text>
        <dbReference type="Rhea" id="RHEA:26285"/>
        <dbReference type="ChEBI" id="CHEBI:57856"/>
        <dbReference type="ChEBI" id="CHEBI:59789"/>
        <dbReference type="ChEBI" id="CHEBI:60063"/>
        <dbReference type="ChEBI" id="CHEBI:60064"/>
        <dbReference type="EC" id="2.1.1.195"/>
    </reaction>
</comment>
<dbReference type="NCBIfam" id="TIGR00312">
    <property type="entry name" value="cbiD"/>
    <property type="match status" value="1"/>
</dbReference>
<dbReference type="Pfam" id="PF01888">
    <property type="entry name" value="CbiD"/>
    <property type="match status" value="1"/>
</dbReference>
<evidence type="ECO:0000313" key="6">
    <source>
        <dbReference type="EMBL" id="RGX32773.1"/>
    </source>
</evidence>